<evidence type="ECO:0000256" key="1">
    <source>
        <dbReference type="ARBA" id="ARBA00004123"/>
    </source>
</evidence>
<feature type="compositionally biased region" description="Basic and acidic residues" evidence="9">
    <location>
        <begin position="185"/>
        <end position="195"/>
    </location>
</feature>
<feature type="compositionally biased region" description="Basic and acidic residues" evidence="9">
    <location>
        <begin position="135"/>
        <end position="149"/>
    </location>
</feature>
<name>A0A182HSW7_ANOAR</name>
<dbReference type="GO" id="GO:0004386">
    <property type="term" value="F:helicase activity"/>
    <property type="evidence" value="ECO:0007669"/>
    <property type="project" value="UniProtKB-KW"/>
</dbReference>
<dbReference type="InterPro" id="IPR014001">
    <property type="entry name" value="Helicase_ATP-bd"/>
</dbReference>
<evidence type="ECO:0000256" key="3">
    <source>
        <dbReference type="ARBA" id="ARBA00022741"/>
    </source>
</evidence>
<dbReference type="PROSITE" id="PS51192">
    <property type="entry name" value="HELICASE_ATP_BIND_1"/>
    <property type="match status" value="1"/>
</dbReference>
<feature type="compositionally biased region" description="Basic and acidic residues" evidence="9">
    <location>
        <begin position="28"/>
        <end position="44"/>
    </location>
</feature>
<dbReference type="SMART" id="SM00487">
    <property type="entry name" value="DEXDc"/>
    <property type="match status" value="1"/>
</dbReference>
<sequence>MKKSSLRDKRKQQPKTLRRRNGVDSGSDVDHENERMHVKQDSDTVKSSSIVKLGDNLTTAAAAATTTPTGLLENGASISGSGDSGEAAAPVEKNNSPAPDEQDAERVDSPTDDTVKTIRLVSLDKLLRPSLVGKVPEEGKGEQEKEPHVSRRSSSNRAGKKNISIIELSDDSEEESLQQYVIDKSATKSENDAGKEGVVASQPPPSSASKVSGKSAKKAASGEERAKSSTLLPPLTKELSIVVTPLPADLSTIKATHGLKEIRDHRNNVIETFVPNSSRLSNRTRKNKAAKRKKMASPEEEQQSDAVALEQADTGSNSKQHRQEDDNGGSENENQSDVEEGSKRNESDSDAPITRGRNKSKTSIPKEKKNTRTTRKRRAVSDSDEEQDTGKPSTPVANGNTDKDSESGSDFEFAKRNTATSRSQRAAERSKRGRAGATKAAAPSADEASNDEEADKEKNDFQTRKKRTRIRRNSTSSSGEDGKPVSKRKKRKQTKKKNSDSEGDSPNKGRKNIRKLLKKSDLEETTKNAEQEERERKQRIAERQKLYNQVYDEKPEEACTLDQLVLDFDEETKEPLLEVDRKLVKQLKPHQANGIKFMFDACFESLEQMNQSKGSGCILAHCMGLGKTLQVVTLAHTLLASADLTGVERILVVCPLSTVLNWANEFHMWMKHVKKGTEVEVYEISKYKDNVTRANKLMEWHNEGGVMIMGYDMFRNLANPTATRIRKKVRESLQTSLIDPGPELIVCDEGHLLKNEKTSLSQAVNRISTMRRIVLTGTPIQNNMKEYYCMVQFVKPKLLGTYTEYMNRFVNPITNGQYTDSTPYDIQLMRKRAHVLHKLLDGCVQRRDYAVLAPFLPPKLEFVVSIKLTPLQSTLYKYYMENMAGKRNDDDPTLKRSSMLFNDFQNLQRIWTHPRVLRYNSDRYEIKQQRKRDLDSENESEGSMKDFIDDEDTAESTPASSDSESDVQSVHDDSSRDAKSSGDSTSNKRKATVGTRSTRNNPNFNGGDDDDVVMQKPENPTEWWMQMCPETELDNLEHSGKLVVLMEILKECEAIGDKLLVFSQSLYSLDVIEHFLSLLDENLQKDEDERDEQLSKYPGSWSLGLDYFRLDGSTSIDNRNDACKVFNDESNTRARLFLISTRAGGLGINLVAANRVVIFDVSWNPSHDIQSIFRVYRFGQSKPCYIYRFIAMGTMEEKIYERQVTKQAISKRVIDEQQIDRHYKENDLQELYRYEVETSEPRPTPNVPKDRLFAELLKRFDPLIYKYHEHDSLLENKEEETLNEEERKAAWEEFEQEKNRPPMPAYGTSGMLGIGGMGGRGVNGPVTSSTTFGFRNDVLLKLLHLKAREDNPTFNDATINAMIPYLMQQLSQQMRDGELTMYKSLWELYYKLEVPPQQMNQQYTMAYSNTMQPGGGGMVMGQMVPQQPLMGQQQPMAGSVVTGGPVVNMQYQMNPFPTATMPQPGISGMQTTGTAAGNDDDVVEVTPANRGPIVIDPEVVELD</sequence>
<feature type="compositionally biased region" description="Basic and acidic residues" evidence="9">
    <location>
        <begin position="259"/>
        <end position="268"/>
    </location>
</feature>
<dbReference type="VEuPathDB" id="VectorBase:AARA21_007586"/>
<dbReference type="SMART" id="SM00490">
    <property type="entry name" value="HELICc"/>
    <property type="match status" value="1"/>
</dbReference>
<feature type="compositionally biased region" description="Polar residues" evidence="9">
    <location>
        <begin position="955"/>
        <end position="968"/>
    </location>
</feature>
<evidence type="ECO:0000256" key="8">
    <source>
        <dbReference type="ARBA" id="ARBA00023242"/>
    </source>
</evidence>
<evidence type="ECO:0000256" key="9">
    <source>
        <dbReference type="SAM" id="MobiDB-lite"/>
    </source>
</evidence>
<comment type="similarity">
    <text evidence="2">Belongs to the SNF2/RAD54 helicase family.</text>
</comment>
<protein>
    <recommendedName>
        <fullName evidence="12">Transcriptional regulator ATRX</fullName>
    </recommendedName>
</protein>
<dbReference type="EMBL" id="APCN01000372">
    <property type="status" value="NOT_ANNOTATED_CDS"/>
    <property type="molecule type" value="Genomic_DNA"/>
</dbReference>
<proteinExistence type="inferred from homology"/>
<dbReference type="Proteomes" id="UP000075840">
    <property type="component" value="Unassembled WGS sequence"/>
</dbReference>
<evidence type="ECO:0000256" key="6">
    <source>
        <dbReference type="ARBA" id="ARBA00022840"/>
    </source>
</evidence>
<dbReference type="GO" id="GO:0016887">
    <property type="term" value="F:ATP hydrolysis activity"/>
    <property type="evidence" value="ECO:0007669"/>
    <property type="project" value="InterPro"/>
</dbReference>
<dbReference type="PROSITE" id="PS51194">
    <property type="entry name" value="HELICASE_CTER"/>
    <property type="match status" value="1"/>
</dbReference>
<evidence type="ECO:0000256" key="7">
    <source>
        <dbReference type="ARBA" id="ARBA00023125"/>
    </source>
</evidence>
<dbReference type="EnsemblMetazoa" id="AARA004372-RA">
    <property type="protein sequence ID" value="AARA004372-PA"/>
    <property type="gene ID" value="AARA004372"/>
</dbReference>
<keyword evidence="3" id="KW-0547">Nucleotide-binding</keyword>
<dbReference type="PANTHER" id="PTHR45797">
    <property type="entry name" value="RAD54-LIKE"/>
    <property type="match status" value="1"/>
</dbReference>
<feature type="region of interest" description="Disordered" evidence="9">
    <location>
        <begin position="927"/>
        <end position="1015"/>
    </location>
</feature>
<feature type="compositionally biased region" description="Basic residues" evidence="9">
    <location>
        <begin position="508"/>
        <end position="517"/>
    </location>
</feature>
<feature type="region of interest" description="Disordered" evidence="9">
    <location>
        <begin position="1"/>
        <end position="48"/>
    </location>
</feature>
<evidence type="ECO:0000313" key="11">
    <source>
        <dbReference type="Proteomes" id="UP000075840"/>
    </source>
</evidence>
<feature type="region of interest" description="Disordered" evidence="9">
    <location>
        <begin position="259"/>
        <end position="538"/>
    </location>
</feature>
<feature type="compositionally biased region" description="Basic and acidic residues" evidence="9">
    <location>
        <begin position="104"/>
        <end position="116"/>
    </location>
</feature>
<evidence type="ECO:0008006" key="12">
    <source>
        <dbReference type="Google" id="ProtNLM"/>
    </source>
</evidence>
<organism evidence="10 11">
    <name type="scientific">Anopheles arabiensis</name>
    <name type="common">Mosquito</name>
    <dbReference type="NCBI Taxonomy" id="7173"/>
    <lineage>
        <taxon>Eukaryota</taxon>
        <taxon>Metazoa</taxon>
        <taxon>Ecdysozoa</taxon>
        <taxon>Arthropoda</taxon>
        <taxon>Hexapoda</taxon>
        <taxon>Insecta</taxon>
        <taxon>Pterygota</taxon>
        <taxon>Neoptera</taxon>
        <taxon>Endopterygota</taxon>
        <taxon>Diptera</taxon>
        <taxon>Nematocera</taxon>
        <taxon>Culicoidea</taxon>
        <taxon>Culicidae</taxon>
        <taxon>Anophelinae</taxon>
        <taxon>Anopheles</taxon>
    </lineage>
</organism>
<feature type="compositionally biased region" description="Basic residues" evidence="9">
    <location>
        <begin position="282"/>
        <end position="295"/>
    </location>
</feature>
<feature type="region of interest" description="Disordered" evidence="9">
    <location>
        <begin position="64"/>
        <end position="238"/>
    </location>
</feature>
<feature type="compositionally biased region" description="Basic residues" evidence="9">
    <location>
        <begin position="1"/>
        <end position="20"/>
    </location>
</feature>
<dbReference type="GO" id="GO:0003677">
    <property type="term" value="F:DNA binding"/>
    <property type="evidence" value="ECO:0007669"/>
    <property type="project" value="UniProtKB-KW"/>
</dbReference>
<evidence type="ECO:0000256" key="2">
    <source>
        <dbReference type="ARBA" id="ARBA00007025"/>
    </source>
</evidence>
<feature type="compositionally biased region" description="Basic and acidic residues" evidence="9">
    <location>
        <begin position="969"/>
        <end position="980"/>
    </location>
</feature>
<feature type="compositionally biased region" description="Basic and acidic residues" evidence="9">
    <location>
        <begin position="518"/>
        <end position="538"/>
    </location>
</feature>
<reference evidence="10" key="1">
    <citation type="submission" date="2022-08" db="UniProtKB">
        <authorList>
            <consortium name="EnsemblMetazoa"/>
        </authorList>
    </citation>
    <scope>IDENTIFICATION</scope>
    <source>
        <strain evidence="10">Dongola</strain>
    </source>
</reference>
<evidence type="ECO:0000256" key="4">
    <source>
        <dbReference type="ARBA" id="ARBA00022801"/>
    </source>
</evidence>
<dbReference type="GO" id="GO:0005524">
    <property type="term" value="F:ATP binding"/>
    <property type="evidence" value="ECO:0007669"/>
    <property type="project" value="UniProtKB-KW"/>
</dbReference>
<keyword evidence="8" id="KW-0539">Nucleus</keyword>
<evidence type="ECO:0000256" key="5">
    <source>
        <dbReference type="ARBA" id="ARBA00022806"/>
    </source>
</evidence>
<dbReference type="InterPro" id="IPR000330">
    <property type="entry name" value="SNF2_N"/>
</dbReference>
<dbReference type="Pfam" id="PF00271">
    <property type="entry name" value="Helicase_C"/>
    <property type="match status" value="1"/>
</dbReference>
<keyword evidence="5" id="KW-0347">Helicase</keyword>
<dbReference type="InterPro" id="IPR044574">
    <property type="entry name" value="ARIP4-like"/>
</dbReference>
<accession>A0A182HSW7</accession>
<comment type="subcellular location">
    <subcellularLocation>
        <location evidence="1">Nucleus</location>
    </subcellularLocation>
</comment>
<keyword evidence="6" id="KW-0067">ATP-binding</keyword>
<dbReference type="Gene3D" id="3.40.50.300">
    <property type="entry name" value="P-loop containing nucleotide triphosphate hydrolases"/>
    <property type="match status" value="1"/>
</dbReference>
<feature type="compositionally biased region" description="Polar residues" evidence="9">
    <location>
        <begin position="390"/>
        <end position="400"/>
    </location>
</feature>
<feature type="compositionally biased region" description="Basic residues" evidence="9">
    <location>
        <begin position="485"/>
        <end position="496"/>
    </location>
</feature>
<dbReference type="SUPFAM" id="SSF52540">
    <property type="entry name" value="P-loop containing nucleoside triphosphate hydrolases"/>
    <property type="match status" value="2"/>
</dbReference>
<dbReference type="InterPro" id="IPR001650">
    <property type="entry name" value="Helicase_C-like"/>
</dbReference>
<keyword evidence="11" id="KW-1185">Reference proteome</keyword>
<dbReference type="Gene3D" id="3.40.50.10810">
    <property type="entry name" value="Tandem AAA-ATPase domain"/>
    <property type="match status" value="1"/>
</dbReference>
<dbReference type="Pfam" id="PF00176">
    <property type="entry name" value="SNF2-rel_dom"/>
    <property type="match status" value="1"/>
</dbReference>
<keyword evidence="7" id="KW-0238">DNA-binding</keyword>
<dbReference type="PANTHER" id="PTHR45797:SF3">
    <property type="entry name" value="TRANSCRIPTIONAL REGULATOR ATRX HOMOLOG"/>
    <property type="match status" value="1"/>
</dbReference>
<dbReference type="InterPro" id="IPR038718">
    <property type="entry name" value="SNF2-like_sf"/>
</dbReference>
<evidence type="ECO:0000313" key="10">
    <source>
        <dbReference type="EnsemblMetazoa" id="AARA004372-PA"/>
    </source>
</evidence>
<dbReference type="InterPro" id="IPR049730">
    <property type="entry name" value="SNF2/RAD54-like_C"/>
</dbReference>
<dbReference type="GO" id="GO:0005634">
    <property type="term" value="C:nucleus"/>
    <property type="evidence" value="ECO:0007669"/>
    <property type="project" value="UniProtKB-SubCell"/>
</dbReference>
<dbReference type="CDD" id="cd18793">
    <property type="entry name" value="SF2_C_SNF"/>
    <property type="match status" value="1"/>
</dbReference>
<keyword evidence="4" id="KW-0378">Hydrolase</keyword>
<feature type="compositionally biased region" description="Low complexity" evidence="9">
    <location>
        <begin position="435"/>
        <end position="445"/>
    </location>
</feature>
<dbReference type="InterPro" id="IPR027417">
    <property type="entry name" value="P-loop_NTPase"/>
</dbReference>
<dbReference type="VEuPathDB" id="VectorBase:AARA004372"/>